<dbReference type="Proteomes" id="UP001516400">
    <property type="component" value="Unassembled WGS sequence"/>
</dbReference>
<reference evidence="1 2" key="1">
    <citation type="journal article" date="2021" name="BMC Biol.">
        <title>Horizontally acquired antibacterial genes associated with adaptive radiation of ladybird beetles.</title>
        <authorList>
            <person name="Li H.S."/>
            <person name="Tang X.F."/>
            <person name="Huang Y.H."/>
            <person name="Xu Z.Y."/>
            <person name="Chen M.L."/>
            <person name="Du X.Y."/>
            <person name="Qiu B.Y."/>
            <person name="Chen P.T."/>
            <person name="Zhang W."/>
            <person name="Slipinski A."/>
            <person name="Escalona H.E."/>
            <person name="Waterhouse R.M."/>
            <person name="Zwick A."/>
            <person name="Pang H."/>
        </authorList>
    </citation>
    <scope>NUCLEOTIDE SEQUENCE [LARGE SCALE GENOMIC DNA]</scope>
    <source>
        <strain evidence="1">SYSU2018</strain>
    </source>
</reference>
<dbReference type="SUPFAM" id="SSF50978">
    <property type="entry name" value="WD40 repeat-like"/>
    <property type="match status" value="1"/>
</dbReference>
<evidence type="ECO:0000313" key="1">
    <source>
        <dbReference type="EMBL" id="KAL3265871.1"/>
    </source>
</evidence>
<protein>
    <submittedName>
        <fullName evidence="1">Uncharacterized protein</fullName>
    </submittedName>
</protein>
<keyword evidence="2" id="KW-1185">Reference proteome</keyword>
<name>A0ABD2MIE5_9CUCU</name>
<comment type="caution">
    <text evidence="1">The sequence shown here is derived from an EMBL/GenBank/DDBJ whole genome shotgun (WGS) entry which is preliminary data.</text>
</comment>
<dbReference type="EMBL" id="JABFTP020000001">
    <property type="protein sequence ID" value="KAL3265871.1"/>
    <property type="molecule type" value="Genomic_DNA"/>
</dbReference>
<sequence length="128" mass="14677">MNTVFEMEKHEKLFVAEFTDCINDLLEECFKSSQRIKLVCYDVSSQYIVFGAKNGSIHIYQRGDNPAFFKLIPSKNSAAIDLILISPNEENIVISDETGMVLILENCFLEKNFHTRVYTELKGKNNCN</sequence>
<organism evidence="1 2">
    <name type="scientific">Cryptolaemus montrouzieri</name>
    <dbReference type="NCBI Taxonomy" id="559131"/>
    <lineage>
        <taxon>Eukaryota</taxon>
        <taxon>Metazoa</taxon>
        <taxon>Ecdysozoa</taxon>
        <taxon>Arthropoda</taxon>
        <taxon>Hexapoda</taxon>
        <taxon>Insecta</taxon>
        <taxon>Pterygota</taxon>
        <taxon>Neoptera</taxon>
        <taxon>Endopterygota</taxon>
        <taxon>Coleoptera</taxon>
        <taxon>Polyphaga</taxon>
        <taxon>Cucujiformia</taxon>
        <taxon>Coccinelloidea</taxon>
        <taxon>Coccinellidae</taxon>
        <taxon>Scymninae</taxon>
        <taxon>Scymnini</taxon>
        <taxon>Cryptolaemus</taxon>
    </lineage>
</organism>
<proteinExistence type="predicted"/>
<dbReference type="AlphaFoldDB" id="A0ABD2MIE5"/>
<dbReference type="InterPro" id="IPR036322">
    <property type="entry name" value="WD40_repeat_dom_sf"/>
</dbReference>
<accession>A0ABD2MIE5</accession>
<gene>
    <name evidence="1" type="ORF">HHI36_010065</name>
</gene>
<evidence type="ECO:0000313" key="2">
    <source>
        <dbReference type="Proteomes" id="UP001516400"/>
    </source>
</evidence>